<evidence type="ECO:0000256" key="1">
    <source>
        <dbReference type="ARBA" id="ARBA00004141"/>
    </source>
</evidence>
<dbReference type="InterPro" id="IPR036259">
    <property type="entry name" value="MFS_trans_sf"/>
</dbReference>
<accession>A0A438I3E5</accession>
<reference evidence="8 9" key="1">
    <citation type="journal article" date="2018" name="PLoS Genet.">
        <title>Population sequencing reveals clonal diversity and ancestral inbreeding in the grapevine cultivar Chardonnay.</title>
        <authorList>
            <person name="Roach M.J."/>
            <person name="Johnson D.L."/>
            <person name="Bohlmann J."/>
            <person name="van Vuuren H.J."/>
            <person name="Jones S.J."/>
            <person name="Pretorius I.S."/>
            <person name="Schmidt S.A."/>
            <person name="Borneman A.R."/>
        </authorList>
    </citation>
    <scope>NUCLEOTIDE SEQUENCE [LARGE SCALE GENOMIC DNA]</scope>
    <source>
        <strain evidence="9">cv. Chardonnay</strain>
        <tissue evidence="8">Leaf</tissue>
    </source>
</reference>
<dbReference type="Pfam" id="PF00854">
    <property type="entry name" value="PTR2"/>
    <property type="match status" value="3"/>
</dbReference>
<dbReference type="InterPro" id="IPR000109">
    <property type="entry name" value="POT_fam"/>
</dbReference>
<dbReference type="EMBL" id="QGNW01000148">
    <property type="protein sequence ID" value="RVW91202.1"/>
    <property type="molecule type" value="Genomic_DNA"/>
</dbReference>
<sequence>MRCAIGSSTLTLHQLLPNLQQLLWISDSHKSLGIEEAIHPYSAEEDPPEHPPPSPPQKTPGGWKSVKYILAHESFEKSASTSSIANLTVYLRTKYNMDAGAFVSDAYLGRFHTLLLGSMVSFLGMGTMNLTAGVTEEQVASGPAALPLGQINLIPQLKKEEHNSKASSIGGTSHSSLLSCCWSKHRASLDCEHTFYDPPSNKAGPWTSSLLVPIGLSTLIRQLSVLTQVNWTLMVRPRMVGAYVVWIEQVEELKCLLAIFPVWISGVTCFVVMDQHNTFGILQAIQTNRSIGRFEIPLDWLRLQQRIAIGILMPILCMLLAGIGEGRRRHSALRDGSFTLPTSVAILLPQFILSGLTEAFAAVAVMEYFTTQMPDSMRTVAGAIFHLSLSITSYLSSLLVNVIHANYWEPWLVPMGMGTMTLTAGVTEVRPFPCNGQRNCPQPYAWQLVLLYGVLGLLAIGAGGIRTCSIAFGADQFDPTTEKGRAQLQSFFDWWYFSFILALVVASVLWSTFRPMSAGLLDMVKVVAAPGSKLDCENTFYDPPSNKAGPWTSKLARTNRFKHLDKATLSVDPSELDTHGVTCFVVMDQHNTFGILQAIQTNRSIGRFEGLRLTLQQRIAIGILVPILCMLSAGIGDGRRRHSALRDGSFTLPVSVAILLPQGSLPPQSIHHKLSKLLTCDVIHAITGSRGWSPCHYVFGSTVCKKRREVQLKNSMPNPEKQSNCELKDEAKTLEIITIGNDNIECQPISRFCHQRHGT</sequence>
<comment type="subcellular location">
    <subcellularLocation>
        <location evidence="1">Membrane</location>
        <topology evidence="1">Multi-pass membrane protein</topology>
    </subcellularLocation>
</comment>
<evidence type="ECO:0000313" key="9">
    <source>
        <dbReference type="Proteomes" id="UP000288805"/>
    </source>
</evidence>
<evidence type="ECO:0000256" key="3">
    <source>
        <dbReference type="ARBA" id="ARBA00022692"/>
    </source>
</evidence>
<dbReference type="PANTHER" id="PTHR11654">
    <property type="entry name" value="OLIGOPEPTIDE TRANSPORTER-RELATED"/>
    <property type="match status" value="1"/>
</dbReference>
<feature type="transmembrane region" description="Helical" evidence="7">
    <location>
        <begin position="494"/>
        <end position="513"/>
    </location>
</feature>
<evidence type="ECO:0000256" key="6">
    <source>
        <dbReference type="SAM" id="MobiDB-lite"/>
    </source>
</evidence>
<feature type="transmembrane region" description="Helical" evidence="7">
    <location>
        <begin position="307"/>
        <end position="324"/>
    </location>
</feature>
<feature type="transmembrane region" description="Helical" evidence="7">
    <location>
        <begin position="411"/>
        <end position="429"/>
    </location>
</feature>
<dbReference type="GO" id="GO:0022857">
    <property type="term" value="F:transmembrane transporter activity"/>
    <property type="evidence" value="ECO:0007669"/>
    <property type="project" value="InterPro"/>
</dbReference>
<keyword evidence="3 7" id="KW-0812">Transmembrane</keyword>
<name>A0A438I3E5_VITVI</name>
<evidence type="ECO:0000256" key="7">
    <source>
        <dbReference type="SAM" id="Phobius"/>
    </source>
</evidence>
<evidence type="ECO:0000313" key="8">
    <source>
        <dbReference type="EMBL" id="RVW91202.1"/>
    </source>
</evidence>
<feature type="transmembrane region" description="Helical" evidence="7">
    <location>
        <begin position="381"/>
        <end position="405"/>
    </location>
</feature>
<comment type="similarity">
    <text evidence="2">Belongs to the major facilitator superfamily. Proton-dependent oligopeptide transporter (POT/PTR) (TC 2.A.17) family.</text>
</comment>
<keyword evidence="5 7" id="KW-0472">Membrane</keyword>
<proteinExistence type="inferred from homology"/>
<dbReference type="AlphaFoldDB" id="A0A438I3E5"/>
<evidence type="ECO:0000256" key="2">
    <source>
        <dbReference type="ARBA" id="ARBA00005982"/>
    </source>
</evidence>
<organism evidence="8 9">
    <name type="scientific">Vitis vinifera</name>
    <name type="common">Grape</name>
    <dbReference type="NCBI Taxonomy" id="29760"/>
    <lineage>
        <taxon>Eukaryota</taxon>
        <taxon>Viridiplantae</taxon>
        <taxon>Streptophyta</taxon>
        <taxon>Embryophyta</taxon>
        <taxon>Tracheophyta</taxon>
        <taxon>Spermatophyta</taxon>
        <taxon>Magnoliopsida</taxon>
        <taxon>eudicotyledons</taxon>
        <taxon>Gunneridae</taxon>
        <taxon>Pentapetalae</taxon>
        <taxon>rosids</taxon>
        <taxon>Vitales</taxon>
        <taxon>Vitaceae</taxon>
        <taxon>Viteae</taxon>
        <taxon>Vitis</taxon>
    </lineage>
</organism>
<feature type="region of interest" description="Disordered" evidence="6">
    <location>
        <begin position="42"/>
        <end position="62"/>
    </location>
</feature>
<dbReference type="Gene3D" id="1.20.1250.20">
    <property type="entry name" value="MFS general substrate transporter like domains"/>
    <property type="match status" value="3"/>
</dbReference>
<feature type="transmembrane region" description="Helical" evidence="7">
    <location>
        <begin position="449"/>
        <end position="474"/>
    </location>
</feature>
<evidence type="ECO:0000256" key="5">
    <source>
        <dbReference type="ARBA" id="ARBA00023136"/>
    </source>
</evidence>
<gene>
    <name evidence="8" type="primary">NPF2.8_0</name>
    <name evidence="8" type="ORF">CK203_031770</name>
</gene>
<dbReference type="GO" id="GO:0016020">
    <property type="term" value="C:membrane"/>
    <property type="evidence" value="ECO:0007669"/>
    <property type="project" value="UniProtKB-SubCell"/>
</dbReference>
<protein>
    <submittedName>
        <fullName evidence="8">Protein NRT1/ PTR family 2.8</fullName>
    </submittedName>
</protein>
<keyword evidence="4 7" id="KW-1133">Transmembrane helix</keyword>
<feature type="transmembrane region" description="Helical" evidence="7">
    <location>
        <begin position="344"/>
        <end position="369"/>
    </location>
</feature>
<comment type="caution">
    <text evidence="8">The sequence shown here is derived from an EMBL/GenBank/DDBJ whole genome shotgun (WGS) entry which is preliminary data.</text>
</comment>
<dbReference type="Proteomes" id="UP000288805">
    <property type="component" value="Unassembled WGS sequence"/>
</dbReference>
<evidence type="ECO:0000256" key="4">
    <source>
        <dbReference type="ARBA" id="ARBA00022989"/>
    </source>
</evidence>